<dbReference type="CDD" id="cd06583">
    <property type="entry name" value="PGRP"/>
    <property type="match status" value="1"/>
</dbReference>
<dbReference type="GO" id="GO:0008745">
    <property type="term" value="F:N-acetylmuramoyl-L-alanine amidase activity"/>
    <property type="evidence" value="ECO:0007669"/>
    <property type="project" value="InterPro"/>
</dbReference>
<dbReference type="Gene3D" id="1.10.101.10">
    <property type="entry name" value="PGBD-like superfamily/PGBD"/>
    <property type="match status" value="1"/>
</dbReference>
<dbReference type="Pfam" id="PF01510">
    <property type="entry name" value="Amidase_2"/>
    <property type="match status" value="1"/>
</dbReference>
<feature type="domain" description="N-acetylmuramoyl-L-alanine amidase" evidence="2">
    <location>
        <begin position="26"/>
        <end position="171"/>
    </location>
</feature>
<dbReference type="InterPro" id="IPR036365">
    <property type="entry name" value="PGBD-like_sf"/>
</dbReference>
<dbReference type="SUPFAM" id="SSF55846">
    <property type="entry name" value="N-acetylmuramoyl-L-alanine amidase-like"/>
    <property type="match status" value="1"/>
</dbReference>
<dbReference type="SUPFAM" id="SSF47090">
    <property type="entry name" value="PGBD-like"/>
    <property type="match status" value="1"/>
</dbReference>
<feature type="domain" description="Peptidoglycan binding-like" evidence="1">
    <location>
        <begin position="456"/>
        <end position="509"/>
    </location>
</feature>
<dbReference type="PATRIC" id="fig|398512.5.peg.291"/>
<evidence type="ECO:0000313" key="5">
    <source>
        <dbReference type="Proteomes" id="UP000036923"/>
    </source>
</evidence>
<comment type="caution">
    <text evidence="4">The sequence shown here is derived from an EMBL/GenBank/DDBJ whole genome shotgun (WGS) entry which is preliminary data.</text>
</comment>
<evidence type="ECO:0000259" key="1">
    <source>
        <dbReference type="Pfam" id="PF01471"/>
    </source>
</evidence>
<dbReference type="STRING" id="398512.Bccel_0275"/>
<keyword evidence="5" id="KW-1185">Reference proteome</keyword>
<feature type="domain" description="Phosphodiester glycosidase" evidence="3">
    <location>
        <begin position="257"/>
        <end position="433"/>
    </location>
</feature>
<gene>
    <name evidence="4" type="ORF">Bccel_0275</name>
</gene>
<protein>
    <recommendedName>
        <fullName evidence="6">N-acetylmuramoyl-L-alanine amidase family 2</fullName>
    </recommendedName>
</protein>
<evidence type="ECO:0000259" key="2">
    <source>
        <dbReference type="Pfam" id="PF01510"/>
    </source>
</evidence>
<evidence type="ECO:0000259" key="3">
    <source>
        <dbReference type="Pfam" id="PF09992"/>
    </source>
</evidence>
<dbReference type="Proteomes" id="UP000036923">
    <property type="component" value="Unassembled WGS sequence"/>
</dbReference>
<dbReference type="OrthoDB" id="2812205at2"/>
<dbReference type="InterPro" id="IPR018711">
    <property type="entry name" value="NAGPA"/>
</dbReference>
<dbReference type="AlphaFoldDB" id="A0A0L6JH16"/>
<dbReference type="eggNOG" id="COG3409">
    <property type="taxonomic scope" value="Bacteria"/>
</dbReference>
<dbReference type="PANTHER" id="PTHR40446:SF2">
    <property type="entry name" value="N-ACETYLGLUCOSAMINE-1-PHOSPHODIESTER ALPHA-N-ACETYLGLUCOSAMINIDASE"/>
    <property type="match status" value="1"/>
</dbReference>
<dbReference type="eggNOG" id="COG3103">
    <property type="taxonomic scope" value="Bacteria"/>
</dbReference>
<dbReference type="InterPro" id="IPR036505">
    <property type="entry name" value="Amidase/PGRP_sf"/>
</dbReference>
<dbReference type="InterPro" id="IPR002502">
    <property type="entry name" value="Amidase_domain"/>
</dbReference>
<dbReference type="InterPro" id="IPR002477">
    <property type="entry name" value="Peptidoglycan-bd-like"/>
</dbReference>
<name>A0A0L6JH16_9FIRM</name>
<sequence length="514" mass="57657">MQVNKQFILMNRDEFKNWLFKQTFNRKISIIQQHHTYEPSYNDFNGKNHFELAIGMDNYHEDNLNYNDIAQNITIFPDGMIMICRPFDTVPAGILGANQNALCIENIGNFDINKDIMTMEQKESIIFVTATLCLKFNIVPSIDTITYHHWWDLSSGKRILDKSGNTKTCPGTNFFGGNTTISAKTNFIPLVLNKIGDDNIMINNINSKSLIGYRKIRMYDSDVHVYETNKDEDVDVTLGQAGKLEQLSNITDPNKYIVAKTNGGFFNLNGSCEHLGTFVDEGKYYTPSNPIFIDFIYYKDGHTEVKFLKDINEVAYVQGNSKWTIGTSWSLVINGEINIINADKIDHSCQKHPRTLLGQKKDGTFILVVVQGRTSNSLGVNAQQSADIMYKLGCYNAVNLDGGGSSEMIVSDQIKNIPTDGTERKIGSAILVYNKNKKVDNTIYKITPTIKKGNKGDNVVNLQKSLNKLGYSLVTDGDFGNKTDMAVRDFQKRKGLVVDGVVGSNTINTILKCL</sequence>
<dbReference type="Pfam" id="PF09992">
    <property type="entry name" value="NAGPA"/>
    <property type="match status" value="1"/>
</dbReference>
<evidence type="ECO:0008006" key="6">
    <source>
        <dbReference type="Google" id="ProtNLM"/>
    </source>
</evidence>
<evidence type="ECO:0000313" key="4">
    <source>
        <dbReference type="EMBL" id="KNY25018.1"/>
    </source>
</evidence>
<dbReference type="Gene3D" id="3.40.80.10">
    <property type="entry name" value="Peptidoglycan recognition protein-like"/>
    <property type="match status" value="1"/>
</dbReference>
<dbReference type="RefSeq" id="WP_081927308.1">
    <property type="nucleotide sequence ID" value="NZ_KN050763.1"/>
</dbReference>
<reference evidence="5" key="1">
    <citation type="submission" date="2015-07" db="EMBL/GenBank/DDBJ databases">
        <title>Near-Complete Genome Sequence of the Cellulolytic Bacterium Bacteroides (Pseudobacteroides) cellulosolvens ATCC 35603.</title>
        <authorList>
            <person name="Dassa B."/>
            <person name="Utturkar S.M."/>
            <person name="Klingeman D.M."/>
            <person name="Hurt R.A."/>
            <person name="Keller M."/>
            <person name="Xu J."/>
            <person name="Reddy Y.H.K."/>
            <person name="Borovok I."/>
            <person name="Grinberg I.R."/>
            <person name="Lamed R."/>
            <person name="Zhivin O."/>
            <person name="Bayer E.A."/>
            <person name="Brown S.D."/>
        </authorList>
    </citation>
    <scope>NUCLEOTIDE SEQUENCE [LARGE SCALE GENOMIC DNA]</scope>
    <source>
        <strain evidence="5">DSM 2933</strain>
    </source>
</reference>
<dbReference type="Pfam" id="PF01471">
    <property type="entry name" value="PG_binding_1"/>
    <property type="match status" value="1"/>
</dbReference>
<organism evidence="4 5">
    <name type="scientific">Pseudobacteroides cellulosolvens ATCC 35603 = DSM 2933</name>
    <dbReference type="NCBI Taxonomy" id="398512"/>
    <lineage>
        <taxon>Bacteria</taxon>
        <taxon>Bacillati</taxon>
        <taxon>Bacillota</taxon>
        <taxon>Clostridia</taxon>
        <taxon>Eubacteriales</taxon>
        <taxon>Oscillospiraceae</taxon>
        <taxon>Pseudobacteroides</taxon>
    </lineage>
</organism>
<dbReference type="GO" id="GO:0009253">
    <property type="term" value="P:peptidoglycan catabolic process"/>
    <property type="evidence" value="ECO:0007669"/>
    <property type="project" value="InterPro"/>
</dbReference>
<dbReference type="InterPro" id="IPR036366">
    <property type="entry name" value="PGBDSf"/>
</dbReference>
<dbReference type="EMBL" id="LGTC01000001">
    <property type="protein sequence ID" value="KNY25018.1"/>
    <property type="molecule type" value="Genomic_DNA"/>
</dbReference>
<dbReference type="eggNOG" id="COG4632">
    <property type="taxonomic scope" value="Bacteria"/>
</dbReference>
<accession>A0A0L6JH16</accession>
<dbReference type="PANTHER" id="PTHR40446">
    <property type="entry name" value="N-ACETYLGLUCOSAMINE-1-PHOSPHODIESTER ALPHA-N-ACETYLGLUCOSAMINIDASE"/>
    <property type="match status" value="1"/>
</dbReference>
<proteinExistence type="predicted"/>